<organism evidence="1 2">
    <name type="scientific">Anoxynatronum buryatiense</name>
    <dbReference type="NCBI Taxonomy" id="489973"/>
    <lineage>
        <taxon>Bacteria</taxon>
        <taxon>Bacillati</taxon>
        <taxon>Bacillota</taxon>
        <taxon>Clostridia</taxon>
        <taxon>Eubacteriales</taxon>
        <taxon>Clostridiaceae</taxon>
        <taxon>Anoxynatronum</taxon>
    </lineage>
</organism>
<evidence type="ECO:0000313" key="2">
    <source>
        <dbReference type="Proteomes" id="UP001158066"/>
    </source>
</evidence>
<gene>
    <name evidence="1" type="ORF">SAMN06296020_11198</name>
</gene>
<dbReference type="Proteomes" id="UP001158066">
    <property type="component" value="Unassembled WGS sequence"/>
</dbReference>
<comment type="caution">
    <text evidence="1">The sequence shown here is derived from an EMBL/GenBank/DDBJ whole genome shotgun (WGS) entry which is preliminary data.</text>
</comment>
<protein>
    <submittedName>
        <fullName evidence="1">Uncharacterized protein</fullName>
    </submittedName>
</protein>
<dbReference type="EMBL" id="FXUF01000011">
    <property type="protein sequence ID" value="SMP64094.1"/>
    <property type="molecule type" value="Genomic_DNA"/>
</dbReference>
<dbReference type="AlphaFoldDB" id="A0AA45WYL8"/>
<name>A0AA45WYL8_9CLOT</name>
<keyword evidence="2" id="KW-1185">Reference proteome</keyword>
<proteinExistence type="predicted"/>
<evidence type="ECO:0000313" key="1">
    <source>
        <dbReference type="EMBL" id="SMP64094.1"/>
    </source>
</evidence>
<reference evidence="1" key="1">
    <citation type="submission" date="2017-05" db="EMBL/GenBank/DDBJ databases">
        <authorList>
            <person name="Varghese N."/>
            <person name="Submissions S."/>
        </authorList>
    </citation>
    <scope>NUCLEOTIDE SEQUENCE</scope>
    <source>
        <strain evidence="1">Su22</strain>
    </source>
</reference>
<accession>A0AA45WYL8</accession>
<sequence length="32" mass="3704">MEDGMNQVLLASHDYSSRDHIKPLVDYVRRGT</sequence>